<keyword evidence="2 3" id="KW-0143">Chaperone</keyword>
<sequence length="266" mass="29279">MIGHLKLVCSRREDGVSYLREQSFRAPMHLSKPHFDEGALVVNLVNPTAGIFDDDDIALEATVEEDARLVLTTPASSRVFRSRKGDVAHVTQTLRVAAGGMLEYFPEPFIPHAGARYHQKNDIHLAAGASLLFFEWLAPGRVTSGEVFEFDELQWDTDVWSGGVLAARERYTLSRVGDSLNSLRIVSETAHYLGCFVFGLATFPQAEVEALTSEDVYIGCGPLAVGGGWTIKAVCRDAVAARRTMKSLREMLYAAMEKPAPTLGRY</sequence>
<dbReference type="RefSeq" id="WP_113956850.1">
    <property type="nucleotide sequence ID" value="NZ_QNRR01000001.1"/>
</dbReference>
<dbReference type="GO" id="GO:0016151">
    <property type="term" value="F:nickel cation binding"/>
    <property type="evidence" value="ECO:0007669"/>
    <property type="project" value="UniProtKB-UniRule"/>
</dbReference>
<name>A0A366HWV5_9BACT</name>
<evidence type="ECO:0000256" key="3">
    <source>
        <dbReference type="HAMAP-Rule" id="MF_01384"/>
    </source>
</evidence>
<dbReference type="Pfam" id="PF01774">
    <property type="entry name" value="UreD"/>
    <property type="match status" value="1"/>
</dbReference>
<evidence type="ECO:0000313" key="5">
    <source>
        <dbReference type="Proteomes" id="UP000253426"/>
    </source>
</evidence>
<dbReference type="EMBL" id="QNRR01000001">
    <property type="protein sequence ID" value="RBP47965.1"/>
    <property type="molecule type" value="Genomic_DNA"/>
</dbReference>
<evidence type="ECO:0000313" key="4">
    <source>
        <dbReference type="EMBL" id="RBP47965.1"/>
    </source>
</evidence>
<organism evidence="4 5">
    <name type="scientific">Roseimicrobium gellanilyticum</name>
    <dbReference type="NCBI Taxonomy" id="748857"/>
    <lineage>
        <taxon>Bacteria</taxon>
        <taxon>Pseudomonadati</taxon>
        <taxon>Verrucomicrobiota</taxon>
        <taxon>Verrucomicrobiia</taxon>
        <taxon>Verrucomicrobiales</taxon>
        <taxon>Verrucomicrobiaceae</taxon>
        <taxon>Roseimicrobium</taxon>
    </lineage>
</organism>
<dbReference type="InterPro" id="IPR002669">
    <property type="entry name" value="UreD"/>
</dbReference>
<reference evidence="4 5" key="1">
    <citation type="submission" date="2018-06" db="EMBL/GenBank/DDBJ databases">
        <title>Genomic Encyclopedia of Type Strains, Phase IV (KMG-IV): sequencing the most valuable type-strain genomes for metagenomic binning, comparative biology and taxonomic classification.</title>
        <authorList>
            <person name="Goeker M."/>
        </authorList>
    </citation>
    <scope>NUCLEOTIDE SEQUENCE [LARGE SCALE GENOMIC DNA]</scope>
    <source>
        <strain evidence="4 5">DSM 25532</strain>
    </source>
</reference>
<dbReference type="AlphaFoldDB" id="A0A366HWV5"/>
<comment type="caution">
    <text evidence="4">The sequence shown here is derived from an EMBL/GenBank/DDBJ whole genome shotgun (WGS) entry which is preliminary data.</text>
</comment>
<dbReference type="GO" id="GO:0005737">
    <property type="term" value="C:cytoplasm"/>
    <property type="evidence" value="ECO:0007669"/>
    <property type="project" value="UniProtKB-SubCell"/>
</dbReference>
<accession>A0A366HWV5</accession>
<comment type="subunit">
    <text evidence="3">UreD, UreF and UreG form a complex that acts as a GTP-hydrolysis-dependent molecular chaperone, activating the urease apoprotein by helping to assemble the nickel containing metallocenter of UreC. The UreE protein probably delivers the nickel.</text>
</comment>
<keyword evidence="3" id="KW-0963">Cytoplasm</keyword>
<dbReference type="PANTHER" id="PTHR33643">
    <property type="entry name" value="UREASE ACCESSORY PROTEIN D"/>
    <property type="match status" value="1"/>
</dbReference>
<gene>
    <name evidence="3" type="primary">ureD</name>
    <name evidence="4" type="ORF">DES53_101765</name>
</gene>
<dbReference type="PANTHER" id="PTHR33643:SF1">
    <property type="entry name" value="UREASE ACCESSORY PROTEIN D"/>
    <property type="match status" value="1"/>
</dbReference>
<comment type="subcellular location">
    <subcellularLocation>
        <location evidence="3">Cytoplasm</location>
    </subcellularLocation>
</comment>
<dbReference type="HAMAP" id="MF_01384">
    <property type="entry name" value="UreD"/>
    <property type="match status" value="1"/>
</dbReference>
<keyword evidence="5" id="KW-1185">Reference proteome</keyword>
<protein>
    <recommendedName>
        <fullName evidence="3">Urease accessory protein UreD</fullName>
    </recommendedName>
</protein>
<dbReference type="OrthoDB" id="5328682at2"/>
<comment type="similarity">
    <text evidence="1 3">Belongs to the UreD family.</text>
</comment>
<comment type="function">
    <text evidence="3">Required for maturation of urease via the functional incorporation of the urease nickel metallocenter.</text>
</comment>
<evidence type="ECO:0000256" key="1">
    <source>
        <dbReference type="ARBA" id="ARBA00007177"/>
    </source>
</evidence>
<dbReference type="Proteomes" id="UP000253426">
    <property type="component" value="Unassembled WGS sequence"/>
</dbReference>
<evidence type="ECO:0000256" key="2">
    <source>
        <dbReference type="ARBA" id="ARBA00023186"/>
    </source>
</evidence>
<proteinExistence type="inferred from homology"/>
<keyword evidence="3" id="KW-0996">Nickel insertion</keyword>